<evidence type="ECO:0000313" key="3">
    <source>
        <dbReference type="Proteomes" id="UP000317977"/>
    </source>
</evidence>
<organism evidence="2 3">
    <name type="scientific">Rubripirellula reticaptiva</name>
    <dbReference type="NCBI Taxonomy" id="2528013"/>
    <lineage>
        <taxon>Bacteria</taxon>
        <taxon>Pseudomonadati</taxon>
        <taxon>Planctomycetota</taxon>
        <taxon>Planctomycetia</taxon>
        <taxon>Pirellulales</taxon>
        <taxon>Pirellulaceae</taxon>
        <taxon>Rubripirellula</taxon>
    </lineage>
</organism>
<gene>
    <name evidence="2" type="ORF">Poly59_40840</name>
</gene>
<proteinExistence type="predicted"/>
<accession>A0A5C6EQ11</accession>
<dbReference type="EMBL" id="SJPX01000004">
    <property type="protein sequence ID" value="TWU49469.1"/>
    <property type="molecule type" value="Genomic_DNA"/>
</dbReference>
<evidence type="ECO:0000256" key="1">
    <source>
        <dbReference type="SAM" id="MobiDB-lite"/>
    </source>
</evidence>
<dbReference type="Proteomes" id="UP000317977">
    <property type="component" value="Unassembled WGS sequence"/>
</dbReference>
<feature type="region of interest" description="Disordered" evidence="1">
    <location>
        <begin position="273"/>
        <end position="294"/>
    </location>
</feature>
<evidence type="ECO:0000313" key="2">
    <source>
        <dbReference type="EMBL" id="TWU49469.1"/>
    </source>
</evidence>
<keyword evidence="3" id="KW-1185">Reference proteome</keyword>
<dbReference type="AlphaFoldDB" id="A0A5C6EQ11"/>
<protein>
    <submittedName>
        <fullName evidence="2">Uncharacterized protein</fullName>
    </submittedName>
</protein>
<comment type="caution">
    <text evidence="2">The sequence shown here is derived from an EMBL/GenBank/DDBJ whole genome shotgun (WGS) entry which is preliminary data.</text>
</comment>
<reference evidence="2 3" key="1">
    <citation type="submission" date="2019-02" db="EMBL/GenBank/DDBJ databases">
        <title>Deep-cultivation of Planctomycetes and their phenomic and genomic characterization uncovers novel biology.</title>
        <authorList>
            <person name="Wiegand S."/>
            <person name="Jogler M."/>
            <person name="Boedeker C."/>
            <person name="Pinto D."/>
            <person name="Vollmers J."/>
            <person name="Rivas-Marin E."/>
            <person name="Kohn T."/>
            <person name="Peeters S.H."/>
            <person name="Heuer A."/>
            <person name="Rast P."/>
            <person name="Oberbeckmann S."/>
            <person name="Bunk B."/>
            <person name="Jeske O."/>
            <person name="Meyerdierks A."/>
            <person name="Storesund J.E."/>
            <person name="Kallscheuer N."/>
            <person name="Luecker S."/>
            <person name="Lage O.M."/>
            <person name="Pohl T."/>
            <person name="Merkel B.J."/>
            <person name="Hornburger P."/>
            <person name="Mueller R.-W."/>
            <person name="Bruemmer F."/>
            <person name="Labrenz M."/>
            <person name="Spormann A.M."/>
            <person name="Op Den Camp H."/>
            <person name="Overmann J."/>
            <person name="Amann R."/>
            <person name="Jetten M.S.M."/>
            <person name="Mascher T."/>
            <person name="Medema M.H."/>
            <person name="Devos D.P."/>
            <person name="Kaster A.-K."/>
            <person name="Ovreas L."/>
            <person name="Rohde M."/>
            <person name="Galperin M.Y."/>
            <person name="Jogler C."/>
        </authorList>
    </citation>
    <scope>NUCLEOTIDE SEQUENCE [LARGE SCALE GENOMIC DNA]</scope>
    <source>
        <strain evidence="2 3">Poly59</strain>
    </source>
</reference>
<name>A0A5C6EQ11_9BACT</name>
<sequence length="294" mass="33438">MRFMATTAKNELSFGSSFDSWYIRIVVALGCALFAGTHAMAQVVQPMQPVRTFGEDVRKFYSEAIDGELVPEVTISNGELRYELPWPSSFDPMQAAPLEIAAIEQARVEAIKRHRMDTDNRRRNWNTVLPVVEKEIERILAIDRQQAGRPATKEQMQKALDVSYRIDQIYYQFFKDIATRGNLRLNTEKAVEAYPVAIYAVPDGAQVLEIDRGTYLIHQHYKRPIPWKPVSIGGFGHFSYGRVVLKAQWPDNTGFGAKEWTYTKGRVVEVLPNGPRDAGPDDEYERPAIGKFIP</sequence>